<gene>
    <name evidence="2" type="ORF">CAEBREN_01557</name>
</gene>
<dbReference type="InParanoid" id="G0MU77"/>
<keyword evidence="3" id="KW-1185">Reference proteome</keyword>
<organism evidence="3">
    <name type="scientific">Caenorhabditis brenneri</name>
    <name type="common">Nematode worm</name>
    <dbReference type="NCBI Taxonomy" id="135651"/>
    <lineage>
        <taxon>Eukaryota</taxon>
        <taxon>Metazoa</taxon>
        <taxon>Ecdysozoa</taxon>
        <taxon>Nematoda</taxon>
        <taxon>Chromadorea</taxon>
        <taxon>Rhabditida</taxon>
        <taxon>Rhabditina</taxon>
        <taxon>Rhabditomorpha</taxon>
        <taxon>Rhabditoidea</taxon>
        <taxon>Rhabditidae</taxon>
        <taxon>Peloderinae</taxon>
        <taxon>Caenorhabditis</taxon>
    </lineage>
</organism>
<dbReference type="AlphaFoldDB" id="G0MU77"/>
<keyword evidence="1" id="KW-0472">Membrane</keyword>
<evidence type="ECO:0000256" key="1">
    <source>
        <dbReference type="SAM" id="Phobius"/>
    </source>
</evidence>
<dbReference type="OMA" id="QISIMAI"/>
<dbReference type="HOGENOM" id="CLU_042960_2_2_1"/>
<keyword evidence="1" id="KW-1133">Transmembrane helix</keyword>
<reference evidence="3" key="1">
    <citation type="submission" date="2011-07" db="EMBL/GenBank/DDBJ databases">
        <authorList>
            <consortium name="Caenorhabditis brenneri Sequencing and Analysis Consortium"/>
            <person name="Wilson R.K."/>
        </authorList>
    </citation>
    <scope>NUCLEOTIDE SEQUENCE [LARGE SCALE GENOMIC DNA]</scope>
    <source>
        <strain evidence="3">PB2801</strain>
    </source>
</reference>
<name>G0MU77_CAEBE</name>
<protein>
    <submittedName>
        <fullName evidence="2">Uncharacterized protein</fullName>
    </submittedName>
</protein>
<dbReference type="SUPFAM" id="SSF81321">
    <property type="entry name" value="Family A G protein-coupled receptor-like"/>
    <property type="match status" value="1"/>
</dbReference>
<accession>G0MU77</accession>
<dbReference type="PANTHER" id="PTHR46891">
    <property type="entry name" value="SERPENTINE RECEPTOR, CLASS H-RELATED"/>
    <property type="match status" value="1"/>
</dbReference>
<dbReference type="Proteomes" id="UP000008068">
    <property type="component" value="Unassembled WGS sequence"/>
</dbReference>
<keyword evidence="1" id="KW-0812">Transmembrane</keyword>
<feature type="transmembrane region" description="Helical" evidence="1">
    <location>
        <begin position="78"/>
        <end position="99"/>
    </location>
</feature>
<proteinExistence type="predicted"/>
<evidence type="ECO:0000313" key="2">
    <source>
        <dbReference type="EMBL" id="EGT44032.1"/>
    </source>
</evidence>
<sequence length="269" mass="31049">MLFDYSVGLLTVPIILLPTFSGVSNGVLSKFGVPNVYQAILVLTFLAYVQNSILAIFENRFHTLCTYFGKKLWVYLRIPWLLSHYFVIVFFLCLFGYIAPEQSSAVSKVLEILPCIGSTLQSNLIYVMAQDHTYHLILIVVFIAGSGFESLFFVGAIVFSTIKQLKRQKVSKKTFEMQRTFFIAIVIQIMVPLIMLIIPFIYAWIAVAFEYHNQSFTNFAVIIASMHGFVSTLVMLFVHHPYRKEILFWFSRSSRDFENNQWQSIRRVS</sequence>
<feature type="transmembrane region" description="Helical" evidence="1">
    <location>
        <begin position="36"/>
        <end position="57"/>
    </location>
</feature>
<dbReference type="Pfam" id="PF10318">
    <property type="entry name" value="7TM_GPCR_Srh"/>
    <property type="match status" value="1"/>
</dbReference>
<feature type="transmembrane region" description="Helical" evidence="1">
    <location>
        <begin position="134"/>
        <end position="159"/>
    </location>
</feature>
<evidence type="ECO:0000313" key="3">
    <source>
        <dbReference type="Proteomes" id="UP000008068"/>
    </source>
</evidence>
<feature type="transmembrane region" description="Helical" evidence="1">
    <location>
        <begin position="180"/>
        <end position="207"/>
    </location>
</feature>
<dbReference type="EMBL" id="GL379812">
    <property type="protein sequence ID" value="EGT44032.1"/>
    <property type="molecule type" value="Genomic_DNA"/>
</dbReference>
<dbReference type="InterPro" id="IPR019422">
    <property type="entry name" value="7TM_GPCR_serpentine_rcpt_Srh"/>
</dbReference>
<feature type="transmembrane region" description="Helical" evidence="1">
    <location>
        <begin position="219"/>
        <end position="238"/>
    </location>
</feature>